<protein>
    <recommendedName>
        <fullName evidence="3">RNase H type-1 domain-containing protein</fullName>
    </recommendedName>
</protein>
<dbReference type="PANTHER" id="PTHR47074:SF48">
    <property type="entry name" value="POLYNUCLEOTIDYL TRANSFERASE, RIBONUCLEASE H-LIKE SUPERFAMILY PROTEIN"/>
    <property type="match status" value="1"/>
</dbReference>
<gene>
    <name evidence="1" type="ORF">Dsin_020787</name>
</gene>
<proteinExistence type="predicted"/>
<dbReference type="InterPro" id="IPR052929">
    <property type="entry name" value="RNase_H-like_EbsB-rel"/>
</dbReference>
<evidence type="ECO:0008006" key="3">
    <source>
        <dbReference type="Google" id="ProtNLM"/>
    </source>
</evidence>
<accession>A0AAE0E4A8</accession>
<dbReference type="AlphaFoldDB" id="A0AAE0E4A8"/>
<dbReference type="EMBL" id="JANJYJ010000006">
    <property type="protein sequence ID" value="KAK3206741.1"/>
    <property type="molecule type" value="Genomic_DNA"/>
</dbReference>
<dbReference type="Proteomes" id="UP001281410">
    <property type="component" value="Unassembled WGS sequence"/>
</dbReference>
<sequence>MANLACRGVRRNCKCPIYGSFDETTLHALYSCRKLKALRGGWLPNNSFILNSHIPDLSDVVDWAQIFLFECQLCNERKAVSLSCGRVINIKWKPLDPEVYKINCDATVDGVGVGCFIGIGNIIRDFSSFVIASCSHKIVASFSPHLAETVAIFKGLQFAKDC</sequence>
<evidence type="ECO:0000313" key="2">
    <source>
        <dbReference type="Proteomes" id="UP001281410"/>
    </source>
</evidence>
<evidence type="ECO:0000313" key="1">
    <source>
        <dbReference type="EMBL" id="KAK3206741.1"/>
    </source>
</evidence>
<reference evidence="1" key="1">
    <citation type="journal article" date="2023" name="Plant J.">
        <title>Genome sequences and population genomics provide insights into the demographic history, inbreeding, and mutation load of two 'living fossil' tree species of Dipteronia.</title>
        <authorList>
            <person name="Feng Y."/>
            <person name="Comes H.P."/>
            <person name="Chen J."/>
            <person name="Zhu S."/>
            <person name="Lu R."/>
            <person name="Zhang X."/>
            <person name="Li P."/>
            <person name="Qiu J."/>
            <person name="Olsen K.M."/>
            <person name="Qiu Y."/>
        </authorList>
    </citation>
    <scope>NUCLEOTIDE SEQUENCE</scope>
    <source>
        <strain evidence="1">NBL</strain>
    </source>
</reference>
<dbReference type="PANTHER" id="PTHR47074">
    <property type="entry name" value="BNAC02G40300D PROTEIN"/>
    <property type="match status" value="1"/>
</dbReference>
<comment type="caution">
    <text evidence="1">The sequence shown here is derived from an EMBL/GenBank/DDBJ whole genome shotgun (WGS) entry which is preliminary data.</text>
</comment>
<keyword evidence="2" id="KW-1185">Reference proteome</keyword>
<organism evidence="1 2">
    <name type="scientific">Dipteronia sinensis</name>
    <dbReference type="NCBI Taxonomy" id="43782"/>
    <lineage>
        <taxon>Eukaryota</taxon>
        <taxon>Viridiplantae</taxon>
        <taxon>Streptophyta</taxon>
        <taxon>Embryophyta</taxon>
        <taxon>Tracheophyta</taxon>
        <taxon>Spermatophyta</taxon>
        <taxon>Magnoliopsida</taxon>
        <taxon>eudicotyledons</taxon>
        <taxon>Gunneridae</taxon>
        <taxon>Pentapetalae</taxon>
        <taxon>rosids</taxon>
        <taxon>malvids</taxon>
        <taxon>Sapindales</taxon>
        <taxon>Sapindaceae</taxon>
        <taxon>Hippocastanoideae</taxon>
        <taxon>Acereae</taxon>
        <taxon>Dipteronia</taxon>
    </lineage>
</organism>
<name>A0AAE0E4A8_9ROSI</name>